<feature type="coiled-coil region" evidence="1">
    <location>
        <begin position="23"/>
        <end position="64"/>
    </location>
</feature>
<accession>A0A316A2A4</accession>
<dbReference type="AlphaFoldDB" id="A0A316A2A4"/>
<name>A0A316A2A4_SEDFL</name>
<sequence length="210" mass="24451">MENKAFGKSIFGGYNRDEVDQYRQQTDDLINRQKLKIADLENRLQKAENRIGKLEEIENKLMDTIKDAESAGSRELERVKKEGVNIISQSEKDAELTVHSAKEKASKILEEAHLTYQKKMDALQDEIKKMEHFYLLVENHASKLISEMSSTLELTQDGLEKMKSARKVAYLEQDFFKRQNQRLSNLIQEDIKNTEEDNTENSKSFFDELN</sequence>
<dbReference type="InterPro" id="IPR007793">
    <property type="entry name" value="DivIVA_fam"/>
</dbReference>
<evidence type="ECO:0000313" key="3">
    <source>
        <dbReference type="Proteomes" id="UP000245535"/>
    </source>
</evidence>
<comment type="caution">
    <text evidence="2">The sequence shown here is derived from an EMBL/GenBank/DDBJ whole genome shotgun (WGS) entry which is preliminary data.</text>
</comment>
<keyword evidence="3" id="KW-1185">Reference proteome</keyword>
<proteinExistence type="predicted"/>
<keyword evidence="1" id="KW-0175">Coiled coil</keyword>
<dbReference type="Proteomes" id="UP000245535">
    <property type="component" value="Unassembled WGS sequence"/>
</dbReference>
<dbReference type="RefSeq" id="WP_109615362.1">
    <property type="nucleotide sequence ID" value="NZ_QGDO01000001.1"/>
</dbReference>
<protein>
    <submittedName>
        <fullName evidence="2">DivIVA protein</fullName>
    </submittedName>
</protein>
<dbReference type="Pfam" id="PF05103">
    <property type="entry name" value="DivIVA"/>
    <property type="match status" value="1"/>
</dbReference>
<evidence type="ECO:0000256" key="1">
    <source>
        <dbReference type="SAM" id="Coils"/>
    </source>
</evidence>
<gene>
    <name evidence="2" type="ORF">BC781_101173</name>
</gene>
<dbReference type="EMBL" id="QGDO01000001">
    <property type="protein sequence ID" value="PWJ43827.1"/>
    <property type="molecule type" value="Genomic_DNA"/>
</dbReference>
<evidence type="ECO:0000313" key="2">
    <source>
        <dbReference type="EMBL" id="PWJ43827.1"/>
    </source>
</evidence>
<dbReference type="OrthoDB" id="9815492at2"/>
<organism evidence="2 3">
    <name type="scientific">Sediminitomix flava</name>
    <dbReference type="NCBI Taxonomy" id="379075"/>
    <lineage>
        <taxon>Bacteria</taxon>
        <taxon>Pseudomonadati</taxon>
        <taxon>Bacteroidota</taxon>
        <taxon>Cytophagia</taxon>
        <taxon>Cytophagales</taxon>
        <taxon>Flammeovirgaceae</taxon>
        <taxon>Sediminitomix</taxon>
    </lineage>
</organism>
<dbReference type="Gene3D" id="1.20.5.2950">
    <property type="match status" value="1"/>
</dbReference>
<reference evidence="2 3" key="1">
    <citation type="submission" date="2018-03" db="EMBL/GenBank/DDBJ databases">
        <title>Genomic Encyclopedia of Archaeal and Bacterial Type Strains, Phase II (KMG-II): from individual species to whole genera.</title>
        <authorList>
            <person name="Goeker M."/>
        </authorList>
    </citation>
    <scope>NUCLEOTIDE SEQUENCE [LARGE SCALE GENOMIC DNA]</scope>
    <source>
        <strain evidence="2 3">DSM 28229</strain>
    </source>
</reference>